<organism evidence="2 3">
    <name type="scientific">Lentibacillus populi</name>
    <dbReference type="NCBI Taxonomy" id="1827502"/>
    <lineage>
        <taxon>Bacteria</taxon>
        <taxon>Bacillati</taxon>
        <taxon>Bacillota</taxon>
        <taxon>Bacilli</taxon>
        <taxon>Bacillales</taxon>
        <taxon>Bacillaceae</taxon>
        <taxon>Lentibacillus</taxon>
    </lineage>
</organism>
<feature type="domain" description="Aminoglycoside phosphotransferase" evidence="1">
    <location>
        <begin position="32"/>
        <end position="116"/>
    </location>
</feature>
<dbReference type="InterPro" id="IPR011009">
    <property type="entry name" value="Kinase-like_dom_sf"/>
</dbReference>
<accession>A0A9W5X5V7</accession>
<evidence type="ECO:0000259" key="1">
    <source>
        <dbReference type="Pfam" id="PF01636"/>
    </source>
</evidence>
<dbReference type="InterPro" id="IPR002575">
    <property type="entry name" value="Aminoglycoside_PTrfase"/>
</dbReference>
<sequence>MTPRTYFEYSNKDLLRQKIYQILAGYLEDDAADQIVKGPQPSAKTCFIHRDYHPTNVLYHKGKVSGIVDRVNACRGPAGIGVGHCRVNLALLYDVITTDRFLVEYQQDQGSAFTYDVYWDLVSVMDIFFGPTKVNPGWEGLGATGLTDKMIEESDWILT</sequence>
<reference evidence="2" key="1">
    <citation type="journal article" date="2014" name="Int. J. Syst. Evol. Microbiol.">
        <title>Complete genome sequence of Corynebacterium casei LMG S-19264T (=DSM 44701T), isolated from a smear-ripened cheese.</title>
        <authorList>
            <consortium name="US DOE Joint Genome Institute (JGI-PGF)"/>
            <person name="Walter F."/>
            <person name="Albersmeier A."/>
            <person name="Kalinowski J."/>
            <person name="Ruckert C."/>
        </authorList>
    </citation>
    <scope>NUCLEOTIDE SEQUENCE</scope>
    <source>
        <strain evidence="2">CGMCC 1.15454</strain>
    </source>
</reference>
<dbReference type="Gene3D" id="3.90.1200.10">
    <property type="match status" value="1"/>
</dbReference>
<proteinExistence type="predicted"/>
<dbReference type="Pfam" id="PF01636">
    <property type="entry name" value="APH"/>
    <property type="match status" value="1"/>
</dbReference>
<comment type="caution">
    <text evidence="2">The sequence shown here is derived from an EMBL/GenBank/DDBJ whole genome shotgun (WGS) entry which is preliminary data.</text>
</comment>
<dbReference type="SUPFAM" id="SSF56112">
    <property type="entry name" value="Protein kinase-like (PK-like)"/>
    <property type="match status" value="1"/>
</dbReference>
<reference evidence="2" key="2">
    <citation type="submission" date="2020-09" db="EMBL/GenBank/DDBJ databases">
        <authorList>
            <person name="Sun Q."/>
            <person name="Zhou Y."/>
        </authorList>
    </citation>
    <scope>NUCLEOTIDE SEQUENCE</scope>
    <source>
        <strain evidence="2">CGMCC 1.15454</strain>
    </source>
</reference>
<protein>
    <recommendedName>
        <fullName evidence="1">Aminoglycoside phosphotransferase domain-containing protein</fullName>
    </recommendedName>
</protein>
<evidence type="ECO:0000313" key="2">
    <source>
        <dbReference type="EMBL" id="GGB42600.1"/>
    </source>
</evidence>
<dbReference type="EMBL" id="BMJD01000013">
    <property type="protein sequence ID" value="GGB42600.1"/>
    <property type="molecule type" value="Genomic_DNA"/>
</dbReference>
<evidence type="ECO:0000313" key="3">
    <source>
        <dbReference type="Proteomes" id="UP000621492"/>
    </source>
</evidence>
<gene>
    <name evidence="2" type="ORF">GCM10011409_20210</name>
</gene>
<dbReference type="Proteomes" id="UP000621492">
    <property type="component" value="Unassembled WGS sequence"/>
</dbReference>
<dbReference type="AlphaFoldDB" id="A0A9W5X5V7"/>
<name>A0A9W5X5V7_9BACI</name>
<keyword evidence="3" id="KW-1185">Reference proteome</keyword>